<feature type="region of interest" description="Disordered" evidence="1">
    <location>
        <begin position="197"/>
        <end position="220"/>
    </location>
</feature>
<comment type="caution">
    <text evidence="3">The sequence shown here is derived from an EMBL/GenBank/DDBJ whole genome shotgun (WGS) entry which is preliminary data.</text>
</comment>
<evidence type="ECO:0000256" key="1">
    <source>
        <dbReference type="SAM" id="MobiDB-lite"/>
    </source>
</evidence>
<dbReference type="AlphaFoldDB" id="A0AAN6RMV2"/>
<dbReference type="PANTHER" id="PTHR43736:SF1">
    <property type="entry name" value="DIHYDRONEOPTERIN TRIPHOSPHATE DIPHOSPHATASE"/>
    <property type="match status" value="1"/>
</dbReference>
<accession>A0AAN6RMV2</accession>
<name>A0AAN6RMV2_9PLEO</name>
<dbReference type="CDD" id="cd02883">
    <property type="entry name" value="NUDIX_Hydrolase"/>
    <property type="match status" value="1"/>
</dbReference>
<evidence type="ECO:0000313" key="3">
    <source>
        <dbReference type="EMBL" id="KAK3216534.1"/>
    </source>
</evidence>
<dbReference type="PANTHER" id="PTHR43736">
    <property type="entry name" value="ADP-RIBOSE PYROPHOSPHATASE"/>
    <property type="match status" value="1"/>
</dbReference>
<organism evidence="3 4">
    <name type="scientific">Pseudopithomyces chartarum</name>
    <dbReference type="NCBI Taxonomy" id="1892770"/>
    <lineage>
        <taxon>Eukaryota</taxon>
        <taxon>Fungi</taxon>
        <taxon>Dikarya</taxon>
        <taxon>Ascomycota</taxon>
        <taxon>Pezizomycotina</taxon>
        <taxon>Dothideomycetes</taxon>
        <taxon>Pleosporomycetidae</taxon>
        <taxon>Pleosporales</taxon>
        <taxon>Massarineae</taxon>
        <taxon>Didymosphaeriaceae</taxon>
        <taxon>Pseudopithomyces</taxon>
    </lineage>
</organism>
<dbReference type="EMBL" id="WVTA01000001">
    <property type="protein sequence ID" value="KAK3216534.1"/>
    <property type="molecule type" value="Genomic_DNA"/>
</dbReference>
<dbReference type="Gene3D" id="3.90.79.10">
    <property type="entry name" value="Nucleoside Triphosphate Pyrophosphohydrolase"/>
    <property type="match status" value="1"/>
</dbReference>
<dbReference type="InterPro" id="IPR015797">
    <property type="entry name" value="NUDIX_hydrolase-like_dom_sf"/>
</dbReference>
<evidence type="ECO:0000259" key="2">
    <source>
        <dbReference type="PROSITE" id="PS51462"/>
    </source>
</evidence>
<dbReference type="InterPro" id="IPR000086">
    <property type="entry name" value="NUDIX_hydrolase_dom"/>
</dbReference>
<keyword evidence="4" id="KW-1185">Reference proteome</keyword>
<gene>
    <name evidence="3" type="ORF">GRF29_1g82336</name>
</gene>
<reference evidence="3 4" key="1">
    <citation type="submission" date="2021-02" db="EMBL/GenBank/DDBJ databases">
        <title>Genome assembly of Pseudopithomyces chartarum.</title>
        <authorList>
            <person name="Jauregui R."/>
            <person name="Singh J."/>
            <person name="Voisey C."/>
        </authorList>
    </citation>
    <scope>NUCLEOTIDE SEQUENCE [LARGE SCALE GENOMIC DNA]</scope>
    <source>
        <strain evidence="3 4">AGR01</strain>
    </source>
</reference>
<sequence length="220" mass="24208">MDKRPEFSFTHDAGVAEFTVPTSKYLDTYPDASFGYIAISALVVDSRAQANPRLLLLQRAASDSNPNKWEPPGGASDDDDPSILHAAARELWEETGLMAAHIAGLAGHPYIFTLRNGKRVCRFNFTVYAERDDGVLPVVQLDPKEHQKFVWATEDEVRAGKVGDIDLHFTREEVARTSLQVLEKAGQKEMHGIDICLHDNDTSSGTAQQKASPTANGSRD</sequence>
<dbReference type="PROSITE" id="PS51462">
    <property type="entry name" value="NUDIX"/>
    <property type="match status" value="1"/>
</dbReference>
<feature type="compositionally biased region" description="Polar residues" evidence="1">
    <location>
        <begin position="202"/>
        <end position="220"/>
    </location>
</feature>
<dbReference type="Proteomes" id="UP001280581">
    <property type="component" value="Unassembled WGS sequence"/>
</dbReference>
<dbReference type="SUPFAM" id="SSF55811">
    <property type="entry name" value="Nudix"/>
    <property type="match status" value="1"/>
</dbReference>
<feature type="domain" description="Nudix hydrolase" evidence="2">
    <location>
        <begin position="34"/>
        <end position="175"/>
    </location>
</feature>
<protein>
    <recommendedName>
        <fullName evidence="2">Nudix hydrolase domain-containing protein</fullName>
    </recommendedName>
</protein>
<evidence type="ECO:0000313" key="4">
    <source>
        <dbReference type="Proteomes" id="UP001280581"/>
    </source>
</evidence>
<proteinExistence type="predicted"/>
<dbReference type="Pfam" id="PF00293">
    <property type="entry name" value="NUDIX"/>
    <property type="match status" value="1"/>
</dbReference>